<keyword evidence="4 7" id="KW-0456">Lyase</keyword>
<dbReference type="NCBIfam" id="TIGR01225">
    <property type="entry name" value="hutH"/>
    <property type="match status" value="1"/>
</dbReference>
<keyword evidence="11" id="KW-1185">Reference proteome</keyword>
<accession>A0A1Q9LGF9</accession>
<dbReference type="InterPro" id="IPR022313">
    <property type="entry name" value="Phe/His_NH3-lyase_AS"/>
</dbReference>
<dbReference type="Gene3D" id="1.20.200.10">
    <property type="entry name" value="Fumarase/aspartase (Central domain)"/>
    <property type="match status" value="1"/>
</dbReference>
<dbReference type="GO" id="GO:0019557">
    <property type="term" value="P:L-histidine catabolic process to glutamate and formate"/>
    <property type="evidence" value="ECO:0007669"/>
    <property type="project" value="UniProtKB-UniPathway"/>
</dbReference>
<dbReference type="AlphaFoldDB" id="A0A1Q9LGF9"/>
<keyword evidence="3 8" id="KW-0369">Histidine metabolism</keyword>
<dbReference type="GO" id="GO:0019556">
    <property type="term" value="P:L-histidine catabolic process to glutamate and formamide"/>
    <property type="evidence" value="ECO:0007669"/>
    <property type="project" value="UniProtKB-UniPathway"/>
</dbReference>
<comment type="catalytic activity">
    <reaction evidence="5 8">
        <text>L-histidine = trans-urocanate + NH4(+)</text>
        <dbReference type="Rhea" id="RHEA:21232"/>
        <dbReference type="ChEBI" id="CHEBI:17771"/>
        <dbReference type="ChEBI" id="CHEBI:28938"/>
        <dbReference type="ChEBI" id="CHEBI:57595"/>
        <dbReference type="EC" id="4.3.1.3"/>
    </reaction>
</comment>
<dbReference type="PANTHER" id="PTHR10362">
    <property type="entry name" value="HISTIDINE AMMONIA-LYASE"/>
    <property type="match status" value="1"/>
</dbReference>
<dbReference type="CDD" id="cd00332">
    <property type="entry name" value="PAL-HAL"/>
    <property type="match status" value="1"/>
</dbReference>
<dbReference type="NCBIfam" id="NF006871">
    <property type="entry name" value="PRK09367.1"/>
    <property type="match status" value="1"/>
</dbReference>
<reference evidence="10 11" key="1">
    <citation type="submission" date="2016-10" db="EMBL/GenBank/DDBJ databases">
        <title>The Draft Genome Sequence of Actinokineospora bangkokensis 44EHWT reveals the biosynthetic pathway of antifungal compounds Thailandins with unusual extender unit butylmalonyl-CoA.</title>
        <authorList>
            <person name="Greule A."/>
            <person name="Intra B."/>
            <person name="Flemming S."/>
            <person name="Rommel M.G."/>
            <person name="Panbangred W."/>
            <person name="Bechthold A."/>
        </authorList>
    </citation>
    <scope>NUCLEOTIDE SEQUENCE [LARGE SCALE GENOMIC DNA]</scope>
    <source>
        <strain evidence="10 11">44EHW</strain>
    </source>
</reference>
<dbReference type="STRING" id="1193682.BJP25_27380"/>
<dbReference type="InterPro" id="IPR008948">
    <property type="entry name" value="L-Aspartase-like"/>
</dbReference>
<dbReference type="UniPathway" id="UPA00379">
    <property type="reaction ID" value="UER00549"/>
</dbReference>
<dbReference type="Pfam" id="PF00221">
    <property type="entry name" value="Lyase_aromatic"/>
    <property type="match status" value="1"/>
</dbReference>
<evidence type="ECO:0000256" key="7">
    <source>
        <dbReference type="RuleBase" id="RU003954"/>
    </source>
</evidence>
<evidence type="ECO:0000313" key="10">
    <source>
        <dbReference type="EMBL" id="OLR91100.1"/>
    </source>
</evidence>
<dbReference type="InterPro" id="IPR024083">
    <property type="entry name" value="Fumarase/histidase_N"/>
</dbReference>
<dbReference type="InterPro" id="IPR001106">
    <property type="entry name" value="Aromatic_Lyase"/>
</dbReference>
<evidence type="ECO:0000256" key="6">
    <source>
        <dbReference type="NCBIfam" id="TIGR01225"/>
    </source>
</evidence>
<evidence type="ECO:0000256" key="8">
    <source>
        <dbReference type="RuleBase" id="RU004479"/>
    </source>
</evidence>
<name>A0A1Q9LGF9_9PSEU</name>
<evidence type="ECO:0000256" key="3">
    <source>
        <dbReference type="ARBA" id="ARBA00022808"/>
    </source>
</evidence>
<comment type="subcellular location">
    <subcellularLocation>
        <location evidence="9">Cytoplasm</location>
    </subcellularLocation>
</comment>
<dbReference type="GO" id="GO:0004397">
    <property type="term" value="F:histidine ammonia-lyase activity"/>
    <property type="evidence" value="ECO:0007669"/>
    <property type="project" value="UniProtKB-UniRule"/>
</dbReference>
<gene>
    <name evidence="10" type="ORF">BJP25_27380</name>
</gene>
<protein>
    <recommendedName>
        <fullName evidence="2 6">Histidine ammonia-lyase</fullName>
        <ecNumber evidence="2 6">4.3.1.3</ecNumber>
    </recommendedName>
</protein>
<evidence type="ECO:0000313" key="11">
    <source>
        <dbReference type="Proteomes" id="UP000186040"/>
    </source>
</evidence>
<evidence type="ECO:0000256" key="5">
    <source>
        <dbReference type="ARBA" id="ARBA00049269"/>
    </source>
</evidence>
<comment type="caution">
    <text evidence="10">The sequence shown here is derived from an EMBL/GenBank/DDBJ whole genome shotgun (WGS) entry which is preliminary data.</text>
</comment>
<dbReference type="Gene3D" id="1.10.275.10">
    <property type="entry name" value="Fumarase/aspartase (N-terminal domain)"/>
    <property type="match status" value="1"/>
</dbReference>
<evidence type="ECO:0000256" key="9">
    <source>
        <dbReference type="RuleBase" id="RU004480"/>
    </source>
</evidence>
<dbReference type="EMBL" id="MKQR01000026">
    <property type="protein sequence ID" value="OLR91100.1"/>
    <property type="molecule type" value="Genomic_DNA"/>
</dbReference>
<dbReference type="OrthoDB" id="9806955at2"/>
<evidence type="ECO:0000256" key="1">
    <source>
        <dbReference type="ARBA" id="ARBA00005113"/>
    </source>
</evidence>
<dbReference type="RefSeq" id="WP_075977757.1">
    <property type="nucleotide sequence ID" value="NZ_MKQR01000026.1"/>
</dbReference>
<evidence type="ECO:0000256" key="4">
    <source>
        <dbReference type="ARBA" id="ARBA00023239"/>
    </source>
</evidence>
<dbReference type="EC" id="4.3.1.3" evidence="2 6"/>
<dbReference type="GO" id="GO:0005737">
    <property type="term" value="C:cytoplasm"/>
    <property type="evidence" value="ECO:0007669"/>
    <property type="project" value="UniProtKB-SubCell"/>
</dbReference>
<dbReference type="Proteomes" id="UP000186040">
    <property type="component" value="Unassembled WGS sequence"/>
</dbReference>
<dbReference type="InterPro" id="IPR005921">
    <property type="entry name" value="HutH"/>
</dbReference>
<comment type="pathway">
    <text evidence="1 8">Amino-acid degradation; L-histidine degradation into L-glutamate; N-formimidoyl-L-glutamate from L-histidine: step 1/3.</text>
</comment>
<organism evidence="10 11">
    <name type="scientific">Actinokineospora bangkokensis</name>
    <dbReference type="NCBI Taxonomy" id="1193682"/>
    <lineage>
        <taxon>Bacteria</taxon>
        <taxon>Bacillati</taxon>
        <taxon>Actinomycetota</taxon>
        <taxon>Actinomycetes</taxon>
        <taxon>Pseudonocardiales</taxon>
        <taxon>Pseudonocardiaceae</taxon>
        <taxon>Actinokineospora</taxon>
    </lineage>
</organism>
<dbReference type="SUPFAM" id="SSF48557">
    <property type="entry name" value="L-aspartase-like"/>
    <property type="match status" value="1"/>
</dbReference>
<proteinExistence type="inferred from homology"/>
<evidence type="ECO:0000256" key="2">
    <source>
        <dbReference type="ARBA" id="ARBA00012994"/>
    </source>
</evidence>
<sequence length="507" mass="52327">MERVVVGGGPLGRDQVVAVARGLAGVEVAPAALAAVAATRAHVERLADAPEPTYGVSTGFGALAIRHIPRERRTALQRSLIRSHAAGAGPEVEPEVVRAMALLRLKTLASGRTGVRPDTVRALAAVLDAGIVPVVHEHGSLGCSGDLAPLSAVALALMGEGQVRVDGVLTPAADALAAAGVEPVVLAEKEGLALVNGTDGMLGMLALATADLHRLLDTADLTAAMSVEALLGTDRVFADDLQALRPHPGQALSAARIRAFLAGSPIVQSHRGPDCTRVQDAYSLRCAPQVHGAARDTLTHAELVADRELAAAVDNPVVLPDGRVESNGNFHGAPVAYVLDFLAIPVADVAGMAERRTDRMLDAARSHGLPPFLAADPGVDSGHMIAQYTQAGVVSELKRLAVPASVDSIPSSAMQEDHVSMGWSAARKLRRALDGLTTVLAVELLTAARALDLRAPLTPGPATGAAVDLLRRTVPGPGPDRHLAPEIAAAEALVRSGALLDATRRFL</sequence>
<dbReference type="FunFam" id="1.10.275.10:FF:000005">
    <property type="entry name" value="Histidine ammonia-lyase"/>
    <property type="match status" value="1"/>
</dbReference>
<dbReference type="PROSITE" id="PS00488">
    <property type="entry name" value="PAL_HISTIDASE"/>
    <property type="match status" value="1"/>
</dbReference>
<comment type="similarity">
    <text evidence="7">Belongs to the PAL/histidase family.</text>
</comment>